<comment type="caution">
    <text evidence="6">The sequence shown here is derived from an EMBL/GenBank/DDBJ whole genome shotgun (WGS) entry which is preliminary data.</text>
</comment>
<organism evidence="6 7">
    <name type="scientific">Catenovulum maritimum</name>
    <dbReference type="NCBI Taxonomy" id="1513271"/>
    <lineage>
        <taxon>Bacteria</taxon>
        <taxon>Pseudomonadati</taxon>
        <taxon>Pseudomonadota</taxon>
        <taxon>Gammaproteobacteria</taxon>
        <taxon>Alteromonadales</taxon>
        <taxon>Alteromonadaceae</taxon>
        <taxon>Catenovulum</taxon>
    </lineage>
</organism>
<evidence type="ECO:0000313" key="6">
    <source>
        <dbReference type="EMBL" id="KMT64086.1"/>
    </source>
</evidence>
<evidence type="ECO:0000259" key="5">
    <source>
        <dbReference type="PROSITE" id="PS50011"/>
    </source>
</evidence>
<proteinExistence type="inferred from homology"/>
<dbReference type="STRING" id="1513271.XM47_15985"/>
<dbReference type="SUPFAM" id="SSF56112">
    <property type="entry name" value="Protein kinase-like (PK-like)"/>
    <property type="match status" value="1"/>
</dbReference>
<dbReference type="PANTHER" id="PTHR43851:SF3">
    <property type="entry name" value="COENZYME Q8"/>
    <property type="match status" value="1"/>
</dbReference>
<dbReference type="InterPro" id="IPR004147">
    <property type="entry name" value="ABC1_dom"/>
</dbReference>
<dbReference type="PATRIC" id="fig|1513271.3.peg.3294"/>
<evidence type="ECO:0000313" key="7">
    <source>
        <dbReference type="Proteomes" id="UP000037600"/>
    </source>
</evidence>
<dbReference type="GO" id="GO:0005524">
    <property type="term" value="F:ATP binding"/>
    <property type="evidence" value="ECO:0007669"/>
    <property type="project" value="UniProtKB-KW"/>
</dbReference>
<dbReference type="InterPro" id="IPR051409">
    <property type="entry name" value="Atypical_kinase_ADCK"/>
</dbReference>
<dbReference type="Pfam" id="PF03109">
    <property type="entry name" value="ABC1"/>
    <property type="match status" value="1"/>
</dbReference>
<sequence length="440" mass="49511">MSDYKSSKVPTSRLARLSKIGGLATSIAGNMLTSSIKDLSKGEKPNLQKLMLTPKNIESIASKLSQMRGAAMKVGQLLSMDTGDLLPEELSDLLAKLRADATPMPHKQLVSVLKGNWGEHWIDSFSHFDLKPFAAASIGQVHLAYSERGEKLAVKVQYPGIQQTIDSDVDNVASLIKLTRLLPDHIEIDELLTQAKQQLHTEANYIQEASYLAQYQTALGNNDDFILPVSYPELNTENILCMQFVEGESIENCVYLAQDERNKIIASLFKLFAQELFRFKLMQSDPNFANFMYNQADNKIVLIDFGATREIPEHVSQGYFQFMLSAIEQNETNMMQAAEKIGFFRSDISDSHKKDITKIFYLATKPLRYDGEFDFANSDFTNEVKEASHVIGADKDQWHTPPIDAIFIHRKLGGLYLLAAKLKAKVNLNQIFSQILMQSR</sequence>
<evidence type="ECO:0000256" key="3">
    <source>
        <dbReference type="ARBA" id="ARBA00022741"/>
    </source>
</evidence>
<gene>
    <name evidence="6" type="ORF">XM47_15985</name>
</gene>
<dbReference type="PROSITE" id="PS50011">
    <property type="entry name" value="PROTEIN_KINASE_DOM"/>
    <property type="match status" value="1"/>
</dbReference>
<evidence type="ECO:0000256" key="1">
    <source>
        <dbReference type="ARBA" id="ARBA00009670"/>
    </source>
</evidence>
<keyword evidence="3" id="KW-0547">Nucleotide-binding</keyword>
<reference evidence="6 7" key="1">
    <citation type="submission" date="2015-04" db="EMBL/GenBank/DDBJ databases">
        <title>Draft Genome Sequence of the Novel Agar-Digesting Marine Bacterium Q1.</title>
        <authorList>
            <person name="Li Y."/>
            <person name="Li D."/>
            <person name="Chen G."/>
            <person name="Du Z."/>
        </authorList>
    </citation>
    <scope>NUCLEOTIDE SEQUENCE [LARGE SCALE GENOMIC DNA]</scope>
    <source>
        <strain evidence="6 7">Q1</strain>
    </source>
</reference>
<dbReference type="EMBL" id="LAZL01000031">
    <property type="protein sequence ID" value="KMT64086.1"/>
    <property type="molecule type" value="Genomic_DNA"/>
</dbReference>
<dbReference type="GO" id="GO:0006744">
    <property type="term" value="P:ubiquinone biosynthetic process"/>
    <property type="evidence" value="ECO:0007669"/>
    <property type="project" value="TreeGrafter"/>
</dbReference>
<keyword evidence="2" id="KW-0808">Transferase</keyword>
<evidence type="ECO:0000256" key="4">
    <source>
        <dbReference type="ARBA" id="ARBA00022840"/>
    </source>
</evidence>
<accession>A0A0J8JI21</accession>
<name>A0A0J8JI21_9ALTE</name>
<dbReference type="InterPro" id="IPR000719">
    <property type="entry name" value="Prot_kinase_dom"/>
</dbReference>
<feature type="domain" description="Protein kinase" evidence="5">
    <location>
        <begin position="127"/>
        <end position="440"/>
    </location>
</feature>
<dbReference type="Proteomes" id="UP000037600">
    <property type="component" value="Unassembled WGS sequence"/>
</dbReference>
<dbReference type="GO" id="GO:0004672">
    <property type="term" value="F:protein kinase activity"/>
    <property type="evidence" value="ECO:0007669"/>
    <property type="project" value="InterPro"/>
</dbReference>
<dbReference type="AlphaFoldDB" id="A0A0J8JI21"/>
<dbReference type="InterPro" id="IPR034646">
    <property type="entry name" value="ADCK3_dom"/>
</dbReference>
<dbReference type="RefSeq" id="WP_048694755.1">
    <property type="nucleotide sequence ID" value="NZ_KQ130503.1"/>
</dbReference>
<keyword evidence="4" id="KW-0067">ATP-binding</keyword>
<dbReference type="InterPro" id="IPR011009">
    <property type="entry name" value="Kinase-like_dom_sf"/>
</dbReference>
<protein>
    <submittedName>
        <fullName evidence="6">Ubiquinol-cytochrome C reductase</fullName>
    </submittedName>
</protein>
<dbReference type="PANTHER" id="PTHR43851">
    <property type="match status" value="1"/>
</dbReference>
<comment type="similarity">
    <text evidence="1">Belongs to the protein kinase superfamily. ADCK protein kinase family.</text>
</comment>
<dbReference type="CDD" id="cd13970">
    <property type="entry name" value="ABC1_ADCK3"/>
    <property type="match status" value="1"/>
</dbReference>
<keyword evidence="7" id="KW-1185">Reference proteome</keyword>
<dbReference type="OrthoDB" id="9795390at2"/>
<evidence type="ECO:0000256" key="2">
    <source>
        <dbReference type="ARBA" id="ARBA00022679"/>
    </source>
</evidence>